<dbReference type="AlphaFoldDB" id="A0A645G5F0"/>
<accession>A0A645G5F0</accession>
<gene>
    <name evidence="1" type="ORF">SDC9_169471</name>
</gene>
<comment type="caution">
    <text evidence="1">The sequence shown here is derived from an EMBL/GenBank/DDBJ whole genome shotgun (WGS) entry which is preliminary data.</text>
</comment>
<name>A0A645G5F0_9ZZZZ</name>
<sequence length="83" mass="9521">MLKMAKPHMALRHADKHRPRFDRFAIHRRVAGDNRQCPRGRYSQVVHRFASKAFANGRAQHGAPITHAGIRRESGAFQVPVKR</sequence>
<proteinExistence type="predicted"/>
<dbReference type="EMBL" id="VSSQ01070244">
    <property type="protein sequence ID" value="MPN22088.1"/>
    <property type="molecule type" value="Genomic_DNA"/>
</dbReference>
<evidence type="ECO:0000313" key="1">
    <source>
        <dbReference type="EMBL" id="MPN22088.1"/>
    </source>
</evidence>
<organism evidence="1">
    <name type="scientific">bioreactor metagenome</name>
    <dbReference type="NCBI Taxonomy" id="1076179"/>
    <lineage>
        <taxon>unclassified sequences</taxon>
        <taxon>metagenomes</taxon>
        <taxon>ecological metagenomes</taxon>
    </lineage>
</organism>
<reference evidence="1" key="1">
    <citation type="submission" date="2019-08" db="EMBL/GenBank/DDBJ databases">
        <authorList>
            <person name="Kucharzyk K."/>
            <person name="Murdoch R.W."/>
            <person name="Higgins S."/>
            <person name="Loffler F."/>
        </authorList>
    </citation>
    <scope>NUCLEOTIDE SEQUENCE</scope>
</reference>
<protein>
    <submittedName>
        <fullName evidence="1">Uncharacterized protein</fullName>
    </submittedName>
</protein>